<sequence length="296" mass="30469">MGAGAVGCYFGALLARAGHAVTLVGRPAHVEAIRANGLRLQTATLDEQVPMAADIDPAAVRGADVVMFCVKSTDTEHAARQIRPHLAPGALVLTLQNGVDNDERVRGVLGGDDAHPVAAAVVYVATEMAGSGHVRHHGRGELVIAPSPRSATVAQQFSAAGIATEISDNVRGALWAKLVLNCAYNAISAIAQQPYGRLVQTPGVADVIADVVAECLAVAEADGIQIPGDVGAAVNRIAASMPGQMSSTAQDLARGKPSEIDHLNGYVVARGKAVGVGTPVNRALWVLVKVVEGKRD</sequence>
<evidence type="ECO:0000256" key="1">
    <source>
        <dbReference type="ARBA" id="ARBA00004994"/>
    </source>
</evidence>
<evidence type="ECO:0000256" key="3">
    <source>
        <dbReference type="ARBA" id="ARBA00013014"/>
    </source>
</evidence>
<comment type="catalytic activity">
    <reaction evidence="9 10">
        <text>(R)-pantoate + NADP(+) = 2-dehydropantoate + NADPH + H(+)</text>
        <dbReference type="Rhea" id="RHEA:16233"/>
        <dbReference type="ChEBI" id="CHEBI:11561"/>
        <dbReference type="ChEBI" id="CHEBI:15378"/>
        <dbReference type="ChEBI" id="CHEBI:15980"/>
        <dbReference type="ChEBI" id="CHEBI:57783"/>
        <dbReference type="ChEBI" id="CHEBI:58349"/>
        <dbReference type="EC" id="1.1.1.169"/>
    </reaction>
</comment>
<dbReference type="NCBIfam" id="TIGR00745">
    <property type="entry name" value="apbA_panE"/>
    <property type="match status" value="1"/>
</dbReference>
<dbReference type="GO" id="GO:0008677">
    <property type="term" value="F:2-dehydropantoate 2-reductase activity"/>
    <property type="evidence" value="ECO:0007669"/>
    <property type="project" value="UniProtKB-EC"/>
</dbReference>
<keyword evidence="5 10" id="KW-0566">Pantothenate biosynthesis</keyword>
<dbReference type="Pfam" id="PF02558">
    <property type="entry name" value="ApbA"/>
    <property type="match status" value="1"/>
</dbReference>
<dbReference type="EMBL" id="FNJL01000037">
    <property type="protein sequence ID" value="SDP88971.1"/>
    <property type="molecule type" value="Genomic_DNA"/>
</dbReference>
<reference evidence="14" key="1">
    <citation type="submission" date="2016-10" db="EMBL/GenBank/DDBJ databases">
        <authorList>
            <person name="Varghese N."/>
            <person name="Submissions S."/>
        </authorList>
    </citation>
    <scope>NUCLEOTIDE SEQUENCE [LARGE SCALE GENOMIC DNA]</scope>
    <source>
        <strain evidence="14">DSM 17101</strain>
    </source>
</reference>
<dbReference type="InterPro" id="IPR003710">
    <property type="entry name" value="ApbA"/>
</dbReference>
<dbReference type="OrthoDB" id="8555723at2"/>
<dbReference type="SUPFAM" id="SSF51735">
    <property type="entry name" value="NAD(P)-binding Rossmann-fold domains"/>
    <property type="match status" value="1"/>
</dbReference>
<dbReference type="EC" id="1.1.1.169" evidence="3 10"/>
<feature type="domain" description="Ketopantoate reductase C-terminal" evidence="12">
    <location>
        <begin position="169"/>
        <end position="292"/>
    </location>
</feature>
<evidence type="ECO:0000256" key="8">
    <source>
        <dbReference type="ARBA" id="ARBA00032024"/>
    </source>
</evidence>
<evidence type="ECO:0000259" key="11">
    <source>
        <dbReference type="Pfam" id="PF02558"/>
    </source>
</evidence>
<dbReference type="GO" id="GO:0005737">
    <property type="term" value="C:cytoplasm"/>
    <property type="evidence" value="ECO:0007669"/>
    <property type="project" value="TreeGrafter"/>
</dbReference>
<dbReference type="SUPFAM" id="SSF48179">
    <property type="entry name" value="6-phosphogluconate dehydrogenase C-terminal domain-like"/>
    <property type="match status" value="1"/>
</dbReference>
<name>A0A1H0WEJ1_9BURK</name>
<comment type="similarity">
    <text evidence="2 10">Belongs to the ketopantoate reductase family.</text>
</comment>
<evidence type="ECO:0000256" key="2">
    <source>
        <dbReference type="ARBA" id="ARBA00007870"/>
    </source>
</evidence>
<comment type="function">
    <text evidence="10">Catalyzes the NADPH-dependent reduction of ketopantoate into pantoic acid.</text>
</comment>
<keyword evidence="14" id="KW-1185">Reference proteome</keyword>
<feature type="domain" description="Ketopantoate reductase N-terminal" evidence="11">
    <location>
        <begin position="1"/>
        <end position="147"/>
    </location>
</feature>
<dbReference type="UniPathway" id="UPA00028">
    <property type="reaction ID" value="UER00004"/>
</dbReference>
<evidence type="ECO:0000313" key="13">
    <source>
        <dbReference type="EMBL" id="SDP88971.1"/>
    </source>
</evidence>
<organism evidence="13 14">
    <name type="scientific">Paracidovorax cattleyae</name>
    <dbReference type="NCBI Taxonomy" id="80868"/>
    <lineage>
        <taxon>Bacteria</taxon>
        <taxon>Pseudomonadati</taxon>
        <taxon>Pseudomonadota</taxon>
        <taxon>Betaproteobacteria</taxon>
        <taxon>Burkholderiales</taxon>
        <taxon>Comamonadaceae</taxon>
        <taxon>Paracidovorax</taxon>
    </lineage>
</organism>
<dbReference type="InterPro" id="IPR013332">
    <property type="entry name" value="KPR_N"/>
</dbReference>
<dbReference type="GO" id="GO:0015940">
    <property type="term" value="P:pantothenate biosynthetic process"/>
    <property type="evidence" value="ECO:0007669"/>
    <property type="project" value="UniProtKB-UniPathway"/>
</dbReference>
<dbReference type="InterPro" id="IPR036291">
    <property type="entry name" value="NAD(P)-bd_dom_sf"/>
</dbReference>
<evidence type="ECO:0000256" key="9">
    <source>
        <dbReference type="ARBA" id="ARBA00048793"/>
    </source>
</evidence>
<dbReference type="PANTHER" id="PTHR43765">
    <property type="entry name" value="2-DEHYDROPANTOATE 2-REDUCTASE-RELATED"/>
    <property type="match status" value="1"/>
</dbReference>
<evidence type="ECO:0000256" key="10">
    <source>
        <dbReference type="RuleBase" id="RU362068"/>
    </source>
</evidence>
<evidence type="ECO:0000256" key="7">
    <source>
        <dbReference type="ARBA" id="ARBA00023002"/>
    </source>
</evidence>
<proteinExistence type="inferred from homology"/>
<comment type="pathway">
    <text evidence="1 10">Cofactor biosynthesis; (R)-pantothenate biosynthesis; (R)-pantoate from 3-methyl-2-oxobutanoate: step 2/2.</text>
</comment>
<dbReference type="Gene3D" id="1.10.1040.10">
    <property type="entry name" value="N-(1-d-carboxylethyl)-l-norvaline Dehydrogenase, domain 2"/>
    <property type="match status" value="1"/>
</dbReference>
<keyword evidence="6 10" id="KW-0521">NADP</keyword>
<dbReference type="InterPro" id="IPR013328">
    <property type="entry name" value="6PGD_dom2"/>
</dbReference>
<dbReference type="InterPro" id="IPR013752">
    <property type="entry name" value="KPA_reductase"/>
</dbReference>
<evidence type="ECO:0000313" key="14">
    <source>
        <dbReference type="Proteomes" id="UP000199317"/>
    </source>
</evidence>
<dbReference type="AlphaFoldDB" id="A0A1H0WEJ1"/>
<evidence type="ECO:0000259" key="12">
    <source>
        <dbReference type="Pfam" id="PF08546"/>
    </source>
</evidence>
<dbReference type="Gene3D" id="3.40.50.720">
    <property type="entry name" value="NAD(P)-binding Rossmann-like Domain"/>
    <property type="match status" value="1"/>
</dbReference>
<evidence type="ECO:0000256" key="4">
    <source>
        <dbReference type="ARBA" id="ARBA00019465"/>
    </source>
</evidence>
<dbReference type="FunFam" id="1.10.1040.10:FF:000017">
    <property type="entry name" value="2-dehydropantoate 2-reductase"/>
    <property type="match status" value="1"/>
</dbReference>
<dbReference type="GO" id="GO:0050661">
    <property type="term" value="F:NADP binding"/>
    <property type="evidence" value="ECO:0007669"/>
    <property type="project" value="TreeGrafter"/>
</dbReference>
<dbReference type="InterPro" id="IPR050838">
    <property type="entry name" value="Ketopantoate_reductase"/>
</dbReference>
<dbReference type="Pfam" id="PF08546">
    <property type="entry name" value="ApbA_C"/>
    <property type="match status" value="1"/>
</dbReference>
<dbReference type="PANTHER" id="PTHR43765:SF2">
    <property type="entry name" value="2-DEHYDROPANTOATE 2-REDUCTASE"/>
    <property type="match status" value="1"/>
</dbReference>
<accession>A0A1H0WEJ1</accession>
<protein>
    <recommendedName>
        <fullName evidence="4 10">2-dehydropantoate 2-reductase</fullName>
        <ecNumber evidence="3 10">1.1.1.169</ecNumber>
    </recommendedName>
    <alternativeName>
        <fullName evidence="8 10">Ketopantoate reductase</fullName>
    </alternativeName>
</protein>
<keyword evidence="7 10" id="KW-0560">Oxidoreductase</keyword>
<evidence type="ECO:0000256" key="5">
    <source>
        <dbReference type="ARBA" id="ARBA00022655"/>
    </source>
</evidence>
<evidence type="ECO:0000256" key="6">
    <source>
        <dbReference type="ARBA" id="ARBA00022857"/>
    </source>
</evidence>
<dbReference type="InterPro" id="IPR008927">
    <property type="entry name" value="6-PGluconate_DH-like_C_sf"/>
</dbReference>
<gene>
    <name evidence="13" type="ORF">SAMN04489708_1373</name>
</gene>
<dbReference type="Proteomes" id="UP000199317">
    <property type="component" value="Unassembled WGS sequence"/>
</dbReference>